<protein>
    <recommendedName>
        <fullName evidence="3">ABM domain-containing protein</fullName>
    </recommendedName>
</protein>
<reference evidence="1 2" key="1">
    <citation type="submission" date="2017-09" db="EMBL/GenBank/DDBJ databases">
        <title>Depth-based differentiation of microbial function through sediment-hosted aquifers and enrichment of novel symbionts in the deep terrestrial subsurface.</title>
        <authorList>
            <person name="Probst A.J."/>
            <person name="Ladd B."/>
            <person name="Jarett J.K."/>
            <person name="Geller-Mcgrath D.E."/>
            <person name="Sieber C.M."/>
            <person name="Emerson J.B."/>
            <person name="Anantharaman K."/>
            <person name="Thomas B.C."/>
            <person name="Malmstrom R."/>
            <person name="Stieglmeier M."/>
            <person name="Klingl A."/>
            <person name="Woyke T."/>
            <person name="Ryan C.M."/>
            <person name="Banfield J.F."/>
        </authorList>
    </citation>
    <scope>NUCLEOTIDE SEQUENCE [LARGE SCALE GENOMIC DNA]</scope>
    <source>
        <strain evidence="1">CG17_big_fil_post_rev_8_21_14_2_50_48_46</strain>
    </source>
</reference>
<accession>A0A2M7G457</accession>
<comment type="caution">
    <text evidence="1">The sequence shown here is derived from an EMBL/GenBank/DDBJ whole genome shotgun (WGS) entry which is preliminary data.</text>
</comment>
<gene>
    <name evidence="1" type="ORF">COW36_12975</name>
</gene>
<name>A0A2M7G457_9BACT</name>
<sequence>MLITELEAKIAKENWIDFKLQFQKIFEHVPSEIIQTLLLQNPNNSESWKIVTIWKSKEDFLKKRKEMENQIPPGYLLVREFGVEGMATMYDVVERSNKND</sequence>
<evidence type="ECO:0000313" key="2">
    <source>
        <dbReference type="Proteomes" id="UP000231019"/>
    </source>
</evidence>
<dbReference type="Proteomes" id="UP000231019">
    <property type="component" value="Unassembled WGS sequence"/>
</dbReference>
<dbReference type="AlphaFoldDB" id="A0A2M7G457"/>
<dbReference type="EMBL" id="PFFQ01000037">
    <property type="protein sequence ID" value="PIW16672.1"/>
    <property type="molecule type" value="Genomic_DNA"/>
</dbReference>
<evidence type="ECO:0008006" key="3">
    <source>
        <dbReference type="Google" id="ProtNLM"/>
    </source>
</evidence>
<proteinExistence type="predicted"/>
<organism evidence="1 2">
    <name type="scientific">bacterium (Candidatus Blackallbacteria) CG17_big_fil_post_rev_8_21_14_2_50_48_46</name>
    <dbReference type="NCBI Taxonomy" id="2014261"/>
    <lineage>
        <taxon>Bacteria</taxon>
        <taxon>Candidatus Blackallbacteria</taxon>
    </lineage>
</organism>
<evidence type="ECO:0000313" key="1">
    <source>
        <dbReference type="EMBL" id="PIW16672.1"/>
    </source>
</evidence>